<accession>A0A916K1U3</accession>
<gene>
    <name evidence="2" type="ORF">PAESOLCIP111_02132</name>
</gene>
<dbReference type="CDD" id="cd00551">
    <property type="entry name" value="AmyAc_family"/>
    <property type="match status" value="1"/>
</dbReference>
<dbReference type="AlphaFoldDB" id="A0A916K1U3"/>
<evidence type="ECO:0000313" key="3">
    <source>
        <dbReference type="Proteomes" id="UP000693672"/>
    </source>
</evidence>
<feature type="chain" id="PRO_5036802461" description="Amidase" evidence="1">
    <location>
        <begin position="30"/>
        <end position="311"/>
    </location>
</feature>
<organism evidence="2 3">
    <name type="scientific">Paenibacillus solanacearum</name>
    <dbReference type="NCBI Taxonomy" id="2048548"/>
    <lineage>
        <taxon>Bacteria</taxon>
        <taxon>Bacillati</taxon>
        <taxon>Bacillota</taxon>
        <taxon>Bacilli</taxon>
        <taxon>Bacillales</taxon>
        <taxon>Paenibacillaceae</taxon>
        <taxon>Paenibacillus</taxon>
    </lineage>
</organism>
<comment type="caution">
    <text evidence="2">The sequence shown here is derived from an EMBL/GenBank/DDBJ whole genome shotgun (WGS) entry which is preliminary data.</text>
</comment>
<evidence type="ECO:0000256" key="1">
    <source>
        <dbReference type="SAM" id="SignalP"/>
    </source>
</evidence>
<reference evidence="2" key="1">
    <citation type="submission" date="2021-06" db="EMBL/GenBank/DDBJ databases">
        <authorList>
            <person name="Criscuolo A."/>
        </authorList>
    </citation>
    <scope>NUCLEOTIDE SEQUENCE</scope>
    <source>
        <strain evidence="2">CIP111600</strain>
    </source>
</reference>
<dbReference type="Proteomes" id="UP000693672">
    <property type="component" value="Unassembled WGS sequence"/>
</dbReference>
<proteinExistence type="predicted"/>
<dbReference type="RefSeq" id="WP_218091917.1">
    <property type="nucleotide sequence ID" value="NZ_CAJVAS010000007.1"/>
</dbReference>
<evidence type="ECO:0000313" key="2">
    <source>
        <dbReference type="EMBL" id="CAG7618609.1"/>
    </source>
</evidence>
<feature type="signal peptide" evidence="1">
    <location>
        <begin position="1"/>
        <end position="29"/>
    </location>
</feature>
<evidence type="ECO:0008006" key="4">
    <source>
        <dbReference type="Google" id="ProtNLM"/>
    </source>
</evidence>
<keyword evidence="1" id="KW-0732">Signal</keyword>
<dbReference type="EMBL" id="CAJVAS010000007">
    <property type="protein sequence ID" value="CAG7618609.1"/>
    <property type="molecule type" value="Genomic_DNA"/>
</dbReference>
<name>A0A916K1U3_9BACL</name>
<protein>
    <recommendedName>
        <fullName evidence="4">Amidase</fullName>
    </recommendedName>
</protein>
<keyword evidence="3" id="KW-1185">Reference proteome</keyword>
<sequence length="311" mass="34461">MNKNQTEKRAWRRLGAMVLALVVAGQALACSPLPGIGGSPAIAAAEEQQSVVSTWMWNPYVIADKGNTLRQLTEKGVNRLYLFIDPDFSATYYKEFISEAHARGIKVHALNGAPGWVLPEHNDKMYDFIYWVKQYNVGARAEEQFDGIHLDVEPYVMPQWKQQSDAMIGLWTDTVSGFVQEVKSDTDLTVGIDMPVWLETYRVRDGYGGMTTLSDRLMRMVEQVTLMAYIDNAKDIIDSVQNELAEADRAGVPVLIAVDTVDSGEPGGSFHAKGTASMSAELGKVHEAFAGHASYKGTAVHEWDSWLQIGR</sequence>